<proteinExistence type="predicted"/>
<sequence>MVSSLIRLVTRQTSRSAHFLRNYTRKLGKAWEEVEQVRQMSRDELLAFQDMKLRGLMEHCREHVPFYREWFVGKSFPKGQLVRHSQAWRELPVLRKEDIQTQRDRLIAADGLRGHAHENATGGSTGEPLRFWQDDSYQRHNVVDLHRSYQMCGWRPGDRVVHVWGADLDATDHVGAWAVLTDRLLHNRLFINTFGMERRKIPEHA</sequence>
<dbReference type="AlphaFoldDB" id="X1RN46"/>
<dbReference type="PANTHER" id="PTHR36932">
    <property type="entry name" value="CAPSULAR POLYSACCHARIDE BIOSYNTHESIS PROTEIN"/>
    <property type="match status" value="1"/>
</dbReference>
<dbReference type="PANTHER" id="PTHR36932:SF1">
    <property type="entry name" value="CAPSULAR POLYSACCHARIDE BIOSYNTHESIS PROTEIN"/>
    <property type="match status" value="1"/>
</dbReference>
<organism evidence="1">
    <name type="scientific">marine sediment metagenome</name>
    <dbReference type="NCBI Taxonomy" id="412755"/>
    <lineage>
        <taxon>unclassified sequences</taxon>
        <taxon>metagenomes</taxon>
        <taxon>ecological metagenomes</taxon>
    </lineage>
</organism>
<dbReference type="EMBL" id="BARW01009575">
    <property type="protein sequence ID" value="GAI82172.1"/>
    <property type="molecule type" value="Genomic_DNA"/>
</dbReference>
<evidence type="ECO:0000313" key="1">
    <source>
        <dbReference type="EMBL" id="GAI82172.1"/>
    </source>
</evidence>
<comment type="caution">
    <text evidence="1">The sequence shown here is derived from an EMBL/GenBank/DDBJ whole genome shotgun (WGS) entry which is preliminary data.</text>
</comment>
<dbReference type="InterPro" id="IPR042099">
    <property type="entry name" value="ANL_N_sf"/>
</dbReference>
<dbReference type="InterPro" id="IPR053158">
    <property type="entry name" value="CapK_Type1_Caps_Biosynth"/>
</dbReference>
<protein>
    <submittedName>
        <fullName evidence="1">Uncharacterized protein</fullName>
    </submittedName>
</protein>
<feature type="non-terminal residue" evidence="1">
    <location>
        <position position="205"/>
    </location>
</feature>
<name>X1RN46_9ZZZZ</name>
<gene>
    <name evidence="1" type="ORF">S12H4_19206</name>
</gene>
<reference evidence="1" key="1">
    <citation type="journal article" date="2014" name="Front. Microbiol.">
        <title>High frequency of phylogenetically diverse reductive dehalogenase-homologous genes in deep subseafloor sedimentary metagenomes.</title>
        <authorList>
            <person name="Kawai M."/>
            <person name="Futagami T."/>
            <person name="Toyoda A."/>
            <person name="Takaki Y."/>
            <person name="Nishi S."/>
            <person name="Hori S."/>
            <person name="Arai W."/>
            <person name="Tsubouchi T."/>
            <person name="Morono Y."/>
            <person name="Uchiyama I."/>
            <person name="Ito T."/>
            <person name="Fujiyama A."/>
            <person name="Inagaki F."/>
            <person name="Takami H."/>
        </authorList>
    </citation>
    <scope>NUCLEOTIDE SEQUENCE</scope>
    <source>
        <strain evidence="1">Expedition CK06-06</strain>
    </source>
</reference>
<dbReference type="Gene3D" id="3.40.50.12780">
    <property type="entry name" value="N-terminal domain of ligase-like"/>
    <property type="match status" value="1"/>
</dbReference>
<accession>X1RN46</accession>